<name>A0A0F9QDC8_9ZZZZ</name>
<dbReference type="Pfam" id="PF00884">
    <property type="entry name" value="Sulfatase"/>
    <property type="match status" value="1"/>
</dbReference>
<reference evidence="6" key="1">
    <citation type="journal article" date="2015" name="Nature">
        <title>Complex archaea that bridge the gap between prokaryotes and eukaryotes.</title>
        <authorList>
            <person name="Spang A."/>
            <person name="Saw J.H."/>
            <person name="Jorgensen S.L."/>
            <person name="Zaremba-Niedzwiedzka K."/>
            <person name="Martijn J."/>
            <person name="Lind A.E."/>
            <person name="van Eijk R."/>
            <person name="Schleper C."/>
            <person name="Guy L."/>
            <person name="Ettema T.J."/>
        </authorList>
    </citation>
    <scope>NUCLEOTIDE SEQUENCE</scope>
</reference>
<evidence type="ECO:0000256" key="1">
    <source>
        <dbReference type="ARBA" id="ARBA00008779"/>
    </source>
</evidence>
<comment type="similarity">
    <text evidence="1">Belongs to the sulfatase family.</text>
</comment>
<organism evidence="6">
    <name type="scientific">marine sediment metagenome</name>
    <dbReference type="NCBI Taxonomy" id="412755"/>
    <lineage>
        <taxon>unclassified sequences</taxon>
        <taxon>metagenomes</taxon>
        <taxon>ecological metagenomes</taxon>
    </lineage>
</organism>
<dbReference type="InterPro" id="IPR050738">
    <property type="entry name" value="Sulfatase"/>
</dbReference>
<dbReference type="AlphaFoldDB" id="A0A0F9QDC8"/>
<sequence length="182" mass="20493">MNKYEEFEGTIGRTHKDSTPWWPTPKRVGDGSPNVIIILLDDTGFAHFGCYGSRIETPNIDRLAEGGLRYNNFHTTALCSPTRACLLTGRNHHTVGMRAVSNFNSGFPNMRGYITPHAATLAEILRDDGYATMAVGKWHLAPMEQASVAGPFDHWPLQRGFNRFYGFMQGETDQFYPELTYD</sequence>
<gene>
    <name evidence="6" type="ORF">LCGC14_0732440</name>
</gene>
<dbReference type="InterPro" id="IPR017850">
    <property type="entry name" value="Alkaline_phosphatase_core_sf"/>
</dbReference>
<keyword evidence="4" id="KW-0106">Calcium</keyword>
<dbReference type="GO" id="GO:0016787">
    <property type="term" value="F:hydrolase activity"/>
    <property type="evidence" value="ECO:0007669"/>
    <property type="project" value="UniProtKB-KW"/>
</dbReference>
<dbReference type="InterPro" id="IPR024607">
    <property type="entry name" value="Sulfatase_CS"/>
</dbReference>
<dbReference type="Gene3D" id="3.40.720.10">
    <property type="entry name" value="Alkaline Phosphatase, subunit A"/>
    <property type="match status" value="1"/>
</dbReference>
<evidence type="ECO:0000256" key="3">
    <source>
        <dbReference type="ARBA" id="ARBA00022801"/>
    </source>
</evidence>
<feature type="domain" description="Sulfatase N-terminal" evidence="5">
    <location>
        <begin position="33"/>
        <end position="177"/>
    </location>
</feature>
<evidence type="ECO:0000256" key="4">
    <source>
        <dbReference type="ARBA" id="ARBA00022837"/>
    </source>
</evidence>
<evidence type="ECO:0000313" key="6">
    <source>
        <dbReference type="EMBL" id="KKN40544.1"/>
    </source>
</evidence>
<dbReference type="EMBL" id="LAZR01001699">
    <property type="protein sequence ID" value="KKN40544.1"/>
    <property type="molecule type" value="Genomic_DNA"/>
</dbReference>
<dbReference type="PROSITE" id="PS00523">
    <property type="entry name" value="SULFATASE_1"/>
    <property type="match status" value="1"/>
</dbReference>
<comment type="caution">
    <text evidence="6">The sequence shown here is derived from an EMBL/GenBank/DDBJ whole genome shotgun (WGS) entry which is preliminary data.</text>
</comment>
<dbReference type="InterPro" id="IPR000917">
    <property type="entry name" value="Sulfatase_N"/>
</dbReference>
<protein>
    <recommendedName>
        <fullName evidence="5">Sulfatase N-terminal domain-containing protein</fullName>
    </recommendedName>
</protein>
<accession>A0A0F9QDC8</accession>
<keyword evidence="2" id="KW-0479">Metal-binding</keyword>
<proteinExistence type="inferred from homology"/>
<dbReference type="GO" id="GO:0046872">
    <property type="term" value="F:metal ion binding"/>
    <property type="evidence" value="ECO:0007669"/>
    <property type="project" value="UniProtKB-KW"/>
</dbReference>
<keyword evidence="3" id="KW-0378">Hydrolase</keyword>
<dbReference type="SUPFAM" id="SSF53649">
    <property type="entry name" value="Alkaline phosphatase-like"/>
    <property type="match status" value="1"/>
</dbReference>
<evidence type="ECO:0000256" key="2">
    <source>
        <dbReference type="ARBA" id="ARBA00022723"/>
    </source>
</evidence>
<evidence type="ECO:0000259" key="5">
    <source>
        <dbReference type="Pfam" id="PF00884"/>
    </source>
</evidence>
<feature type="non-terminal residue" evidence="6">
    <location>
        <position position="182"/>
    </location>
</feature>
<dbReference type="PANTHER" id="PTHR42693">
    <property type="entry name" value="ARYLSULFATASE FAMILY MEMBER"/>
    <property type="match status" value="1"/>
</dbReference>
<dbReference type="PROSITE" id="PS00149">
    <property type="entry name" value="SULFATASE_2"/>
    <property type="match status" value="1"/>
</dbReference>